<dbReference type="Pfam" id="PF01529">
    <property type="entry name" value="DHHC"/>
    <property type="match status" value="1"/>
</dbReference>
<proteinExistence type="inferred from homology"/>
<dbReference type="GO" id="GO:0005783">
    <property type="term" value="C:endoplasmic reticulum"/>
    <property type="evidence" value="ECO:0007669"/>
    <property type="project" value="TreeGrafter"/>
</dbReference>
<evidence type="ECO:0000256" key="1">
    <source>
        <dbReference type="ARBA" id="ARBA00004141"/>
    </source>
</evidence>
<feature type="transmembrane region" description="Helical" evidence="7">
    <location>
        <begin position="107"/>
        <end position="127"/>
    </location>
</feature>
<evidence type="ECO:0000256" key="3">
    <source>
        <dbReference type="ARBA" id="ARBA00022692"/>
    </source>
</evidence>
<evidence type="ECO:0000259" key="8">
    <source>
        <dbReference type="Pfam" id="PF01529"/>
    </source>
</evidence>
<protein>
    <recommendedName>
        <fullName evidence="7">Palmitoyltransferase</fullName>
        <ecNumber evidence="7">2.3.1.225</ecNumber>
    </recommendedName>
</protein>
<dbReference type="InterPro" id="IPR001594">
    <property type="entry name" value="Palmitoyltrfase_DHHC"/>
</dbReference>
<comment type="catalytic activity">
    <reaction evidence="7">
        <text>L-cysteinyl-[protein] + hexadecanoyl-CoA = S-hexadecanoyl-L-cysteinyl-[protein] + CoA</text>
        <dbReference type="Rhea" id="RHEA:36683"/>
        <dbReference type="Rhea" id="RHEA-COMP:10131"/>
        <dbReference type="Rhea" id="RHEA-COMP:11032"/>
        <dbReference type="ChEBI" id="CHEBI:29950"/>
        <dbReference type="ChEBI" id="CHEBI:57287"/>
        <dbReference type="ChEBI" id="CHEBI:57379"/>
        <dbReference type="ChEBI" id="CHEBI:74151"/>
        <dbReference type="EC" id="2.3.1.225"/>
    </reaction>
</comment>
<dbReference type="GO" id="GO:0016020">
    <property type="term" value="C:membrane"/>
    <property type="evidence" value="ECO:0007669"/>
    <property type="project" value="UniProtKB-SubCell"/>
</dbReference>
<evidence type="ECO:0000313" key="9">
    <source>
        <dbReference type="EMBL" id="CAI2368660.1"/>
    </source>
</evidence>
<evidence type="ECO:0000256" key="6">
    <source>
        <dbReference type="ARBA" id="ARBA00023315"/>
    </source>
</evidence>
<dbReference type="PROSITE" id="PS50216">
    <property type="entry name" value="DHHC"/>
    <property type="match status" value="1"/>
</dbReference>
<keyword evidence="6 7" id="KW-0012">Acyltransferase</keyword>
<keyword evidence="2 7" id="KW-0808">Transferase</keyword>
<feature type="transmembrane region" description="Helical" evidence="7">
    <location>
        <begin position="74"/>
        <end position="95"/>
    </location>
</feature>
<name>A0AAD1UKN6_EUPCR</name>
<evidence type="ECO:0000256" key="5">
    <source>
        <dbReference type="ARBA" id="ARBA00023136"/>
    </source>
</evidence>
<dbReference type="InterPro" id="IPR039859">
    <property type="entry name" value="PFA4/ZDH16/20/ERF2-like"/>
</dbReference>
<dbReference type="GO" id="GO:0019706">
    <property type="term" value="F:protein-cysteine S-palmitoyltransferase activity"/>
    <property type="evidence" value="ECO:0007669"/>
    <property type="project" value="UniProtKB-EC"/>
</dbReference>
<comment type="caution">
    <text evidence="9">The sequence shown here is derived from an EMBL/GenBank/DDBJ whole genome shotgun (WGS) entry which is preliminary data.</text>
</comment>
<evidence type="ECO:0000256" key="4">
    <source>
        <dbReference type="ARBA" id="ARBA00022989"/>
    </source>
</evidence>
<keyword evidence="4 7" id="KW-1133">Transmembrane helix</keyword>
<keyword evidence="5 7" id="KW-0472">Membrane</keyword>
<gene>
    <name evidence="9" type="ORF">ECRASSUSDP1_LOCUS9956</name>
</gene>
<comment type="subcellular location">
    <subcellularLocation>
        <location evidence="1">Membrane</location>
        <topology evidence="1">Multi-pass membrane protein</topology>
    </subcellularLocation>
</comment>
<sequence>MKPVSFQDLDIDTPIPYSAEISSNSDQEASISQDTYTFDESSKQSRCGFQKIGNCYTFLHSKEGKPMITIGPDFKFSIIMLLGALAYLVLATYGIRKISDSYWYVRIGMYAVLCVFFGSMLATVLVNPGIPKMTRSKDLGNPMYCRKCKIVADGYRVIHCNVCEVCVEGYDHHCPWMGKCIASRNIYLFNLFIVSYVISWMCNILTWLIVVVPHLIKGH</sequence>
<evidence type="ECO:0000256" key="7">
    <source>
        <dbReference type="RuleBase" id="RU079119"/>
    </source>
</evidence>
<dbReference type="PANTHER" id="PTHR22883">
    <property type="entry name" value="ZINC FINGER DHHC DOMAIN CONTAINING PROTEIN"/>
    <property type="match status" value="1"/>
</dbReference>
<evidence type="ECO:0000256" key="2">
    <source>
        <dbReference type="ARBA" id="ARBA00022679"/>
    </source>
</evidence>
<dbReference type="EMBL" id="CAMPGE010009796">
    <property type="protein sequence ID" value="CAI2368660.1"/>
    <property type="molecule type" value="Genomic_DNA"/>
</dbReference>
<feature type="transmembrane region" description="Helical" evidence="7">
    <location>
        <begin position="187"/>
        <end position="216"/>
    </location>
</feature>
<feature type="domain" description="Palmitoyltransferase DHHC" evidence="8">
    <location>
        <begin position="142"/>
        <end position="211"/>
    </location>
</feature>
<dbReference type="GO" id="GO:0005794">
    <property type="term" value="C:Golgi apparatus"/>
    <property type="evidence" value="ECO:0007669"/>
    <property type="project" value="TreeGrafter"/>
</dbReference>
<organism evidence="9 10">
    <name type="scientific">Euplotes crassus</name>
    <dbReference type="NCBI Taxonomy" id="5936"/>
    <lineage>
        <taxon>Eukaryota</taxon>
        <taxon>Sar</taxon>
        <taxon>Alveolata</taxon>
        <taxon>Ciliophora</taxon>
        <taxon>Intramacronucleata</taxon>
        <taxon>Spirotrichea</taxon>
        <taxon>Hypotrichia</taxon>
        <taxon>Euplotida</taxon>
        <taxon>Euplotidae</taxon>
        <taxon>Moneuplotes</taxon>
    </lineage>
</organism>
<dbReference type="GO" id="GO:0006612">
    <property type="term" value="P:protein targeting to membrane"/>
    <property type="evidence" value="ECO:0007669"/>
    <property type="project" value="TreeGrafter"/>
</dbReference>
<reference evidence="9" key="1">
    <citation type="submission" date="2023-07" db="EMBL/GenBank/DDBJ databases">
        <authorList>
            <consortium name="AG Swart"/>
            <person name="Singh M."/>
            <person name="Singh A."/>
            <person name="Seah K."/>
            <person name="Emmerich C."/>
        </authorList>
    </citation>
    <scope>NUCLEOTIDE SEQUENCE</scope>
    <source>
        <strain evidence="9">DP1</strain>
    </source>
</reference>
<evidence type="ECO:0000313" key="10">
    <source>
        <dbReference type="Proteomes" id="UP001295684"/>
    </source>
</evidence>
<accession>A0AAD1UKN6</accession>
<keyword evidence="10" id="KW-1185">Reference proteome</keyword>
<keyword evidence="3 7" id="KW-0812">Transmembrane</keyword>
<comment type="similarity">
    <text evidence="7">Belongs to the DHHC palmitoyltransferase family.</text>
</comment>
<dbReference type="Proteomes" id="UP001295684">
    <property type="component" value="Unassembled WGS sequence"/>
</dbReference>
<dbReference type="AlphaFoldDB" id="A0AAD1UKN6"/>
<comment type="domain">
    <text evidence="7">The DHHC domain is required for palmitoyltransferase activity.</text>
</comment>
<dbReference type="EC" id="2.3.1.225" evidence="7"/>